<dbReference type="AlphaFoldDB" id="A0A8S9L1K5"/>
<organism evidence="1 2">
    <name type="scientific">Brassica cretica</name>
    <name type="common">Mustard</name>
    <dbReference type="NCBI Taxonomy" id="69181"/>
    <lineage>
        <taxon>Eukaryota</taxon>
        <taxon>Viridiplantae</taxon>
        <taxon>Streptophyta</taxon>
        <taxon>Embryophyta</taxon>
        <taxon>Tracheophyta</taxon>
        <taxon>Spermatophyta</taxon>
        <taxon>Magnoliopsida</taxon>
        <taxon>eudicotyledons</taxon>
        <taxon>Gunneridae</taxon>
        <taxon>Pentapetalae</taxon>
        <taxon>rosids</taxon>
        <taxon>malvids</taxon>
        <taxon>Brassicales</taxon>
        <taxon>Brassicaceae</taxon>
        <taxon>Brassiceae</taxon>
        <taxon>Brassica</taxon>
    </lineage>
</organism>
<reference evidence="1" key="1">
    <citation type="submission" date="2019-12" db="EMBL/GenBank/DDBJ databases">
        <title>Genome sequencing and annotation of Brassica cretica.</title>
        <authorList>
            <person name="Studholme D.J."/>
            <person name="Sarris P.F."/>
        </authorList>
    </citation>
    <scope>NUCLEOTIDE SEQUENCE</scope>
    <source>
        <strain evidence="1">PFS-001/15</strain>
        <tissue evidence="1">Leaf</tissue>
    </source>
</reference>
<dbReference type="Proteomes" id="UP000712281">
    <property type="component" value="Unassembled WGS sequence"/>
</dbReference>
<evidence type="ECO:0000313" key="1">
    <source>
        <dbReference type="EMBL" id="KAF2599887.1"/>
    </source>
</evidence>
<evidence type="ECO:0000313" key="2">
    <source>
        <dbReference type="Proteomes" id="UP000712281"/>
    </source>
</evidence>
<proteinExistence type="predicted"/>
<name>A0A8S9L1K5_BRACR</name>
<accession>A0A8S9L1K5</accession>
<dbReference type="EMBL" id="QGKW02000717">
    <property type="protein sequence ID" value="KAF2599887.1"/>
    <property type="molecule type" value="Genomic_DNA"/>
</dbReference>
<sequence>MSAGTPCGTPIPNRDIWICEQCPRDKESRFDTSSEELLLNKPSTLEDSLHRASKYMEMEEEKKAFAEKHATISKDDEED</sequence>
<protein>
    <submittedName>
        <fullName evidence="1">Uncharacterized protein</fullName>
    </submittedName>
</protein>
<gene>
    <name evidence="1" type="ORF">F2Q68_00008385</name>
</gene>
<comment type="caution">
    <text evidence="1">The sequence shown here is derived from an EMBL/GenBank/DDBJ whole genome shotgun (WGS) entry which is preliminary data.</text>
</comment>